<protein>
    <submittedName>
        <fullName evidence="2">Uncharacterized protein</fullName>
    </submittedName>
</protein>
<evidence type="ECO:0000256" key="1">
    <source>
        <dbReference type="SAM" id="Phobius"/>
    </source>
</evidence>
<dbReference type="AlphaFoldDB" id="A0A8H9IB25"/>
<evidence type="ECO:0000313" key="2">
    <source>
        <dbReference type="EMBL" id="GGZ68923.1"/>
    </source>
</evidence>
<name>A0A8H9IB25_9ALTE</name>
<dbReference type="Proteomes" id="UP000622604">
    <property type="component" value="Unassembled WGS sequence"/>
</dbReference>
<feature type="transmembrane region" description="Helical" evidence="1">
    <location>
        <begin position="64"/>
        <end position="84"/>
    </location>
</feature>
<feature type="transmembrane region" description="Helical" evidence="1">
    <location>
        <begin position="6"/>
        <end position="22"/>
    </location>
</feature>
<proteinExistence type="predicted"/>
<sequence length="131" mass="15027">MYDAMTNFLPILAFTIIPWFHFRNRVNILSSKFGMSKLLPLLALVALGANIARFHDLISIDQLIYLTSPLLQFIWAVSCYRLFVKLTGEQPIYVFYKSKSGLAKHRLYAFVTLTFSIYLPMALLLMVDLGT</sequence>
<accession>A0A8H9IB25</accession>
<comment type="caution">
    <text evidence="2">The sequence shown here is derived from an EMBL/GenBank/DDBJ whole genome shotgun (WGS) entry which is preliminary data.</text>
</comment>
<dbReference type="EMBL" id="BMZC01000007">
    <property type="protein sequence ID" value="GGZ68923.1"/>
    <property type="molecule type" value="Genomic_DNA"/>
</dbReference>
<reference evidence="2" key="1">
    <citation type="journal article" date="2014" name="Int. J. Syst. Evol. Microbiol.">
        <title>Complete genome sequence of Corynebacterium casei LMG S-19264T (=DSM 44701T), isolated from a smear-ripened cheese.</title>
        <authorList>
            <consortium name="US DOE Joint Genome Institute (JGI-PGF)"/>
            <person name="Walter F."/>
            <person name="Albersmeier A."/>
            <person name="Kalinowski J."/>
            <person name="Ruckert C."/>
        </authorList>
    </citation>
    <scope>NUCLEOTIDE SEQUENCE</scope>
    <source>
        <strain evidence="2">KCTC 32337</strain>
    </source>
</reference>
<keyword evidence="1" id="KW-1133">Transmembrane helix</keyword>
<gene>
    <name evidence="2" type="ORF">GCM10011274_29460</name>
</gene>
<feature type="transmembrane region" description="Helical" evidence="1">
    <location>
        <begin position="34"/>
        <end position="52"/>
    </location>
</feature>
<reference evidence="2" key="2">
    <citation type="submission" date="2020-09" db="EMBL/GenBank/DDBJ databases">
        <authorList>
            <person name="Sun Q."/>
            <person name="Kim S."/>
        </authorList>
    </citation>
    <scope>NUCLEOTIDE SEQUENCE</scope>
    <source>
        <strain evidence="2">KCTC 32337</strain>
    </source>
</reference>
<evidence type="ECO:0000313" key="3">
    <source>
        <dbReference type="Proteomes" id="UP000622604"/>
    </source>
</evidence>
<feature type="transmembrane region" description="Helical" evidence="1">
    <location>
        <begin position="105"/>
        <end position="127"/>
    </location>
</feature>
<keyword evidence="1" id="KW-0812">Transmembrane</keyword>
<organism evidence="2 3">
    <name type="scientific">Paraglaciecola chathamensis</name>
    <dbReference type="NCBI Taxonomy" id="368405"/>
    <lineage>
        <taxon>Bacteria</taxon>
        <taxon>Pseudomonadati</taxon>
        <taxon>Pseudomonadota</taxon>
        <taxon>Gammaproteobacteria</taxon>
        <taxon>Alteromonadales</taxon>
        <taxon>Alteromonadaceae</taxon>
        <taxon>Paraglaciecola</taxon>
    </lineage>
</organism>
<keyword evidence="1" id="KW-0472">Membrane</keyword>